<gene>
    <name evidence="2" type="ORF">ES692_09820</name>
</gene>
<sequence>MGNQSTQCQNCQSNLKEEFGFCPNCGQKVNEELTIGVLFYNTISNYFSFDARFFKSFIPLMFRPGYLARKFLEGKRLLYLHPAQMYLFITVVFFFIFSFTVRNQAETLNKELRDTFNEKSAVVLKDSFGQRISDSMHDTKELRKDSIARVEIKKALDNNKWITGMDEKEIDSLVTLKNSDKNITTRFGFSENKIDSLIEAGATDEELYMAMGKTDDDGWFMKKLYTQILKFYKARDGGNILKAFYDTVPIALFFLLPIFAFILKVLYYNKGRYAHHLVFSFYYFSFLFTVFSIIFGVNSFWDIPDWIDLLIAFSTFVYLFIALKHFYDQGWFLSFLKSSVATFTFMLVVIPIAIIIIGLLSFMIY</sequence>
<name>A0A5C7BDL2_9FLAO</name>
<keyword evidence="1" id="KW-0472">Membrane</keyword>
<dbReference type="Pfam" id="PF12412">
    <property type="entry name" value="DUF3667"/>
    <property type="match status" value="1"/>
</dbReference>
<comment type="caution">
    <text evidence="2">The sequence shown here is derived from an EMBL/GenBank/DDBJ whole genome shotgun (WGS) entry which is preliminary data.</text>
</comment>
<dbReference type="AlphaFoldDB" id="A0A5C7BDL2"/>
<dbReference type="STRING" id="1123037.GCA_000425305_01265"/>
<evidence type="ECO:0000313" key="3">
    <source>
        <dbReference type="Proteomes" id="UP000321938"/>
    </source>
</evidence>
<proteinExistence type="predicted"/>
<evidence type="ECO:0000313" key="2">
    <source>
        <dbReference type="EMBL" id="TXE17272.1"/>
    </source>
</evidence>
<protein>
    <submittedName>
        <fullName evidence="2">DUF3667 domain-containing protein</fullName>
    </submittedName>
</protein>
<dbReference type="OrthoDB" id="1143019at2"/>
<dbReference type="EMBL" id="VOSB01000013">
    <property type="protein sequence ID" value="TXE17272.1"/>
    <property type="molecule type" value="Genomic_DNA"/>
</dbReference>
<evidence type="ECO:0000256" key="1">
    <source>
        <dbReference type="SAM" id="Phobius"/>
    </source>
</evidence>
<feature type="transmembrane region" description="Helical" evidence="1">
    <location>
        <begin position="339"/>
        <end position="364"/>
    </location>
</feature>
<keyword evidence="3" id="KW-1185">Reference proteome</keyword>
<feature type="transmembrane region" description="Helical" evidence="1">
    <location>
        <begin position="250"/>
        <end position="269"/>
    </location>
</feature>
<accession>A0A5C7BDL2</accession>
<keyword evidence="1" id="KW-0812">Transmembrane</keyword>
<feature type="transmembrane region" description="Helical" evidence="1">
    <location>
        <begin position="77"/>
        <end position="99"/>
    </location>
</feature>
<reference evidence="2 3" key="1">
    <citation type="submission" date="2019-08" db="EMBL/GenBank/DDBJ databases">
        <title>Genome of Psychroserpens burtonensis ACAM 167.</title>
        <authorList>
            <person name="Bowman J.P."/>
        </authorList>
    </citation>
    <scope>NUCLEOTIDE SEQUENCE [LARGE SCALE GENOMIC DNA]</scope>
    <source>
        <strain evidence="2 3">ACAM 167</strain>
    </source>
</reference>
<keyword evidence="1" id="KW-1133">Transmembrane helix</keyword>
<dbReference type="InterPro" id="IPR022134">
    <property type="entry name" value="DUF3667"/>
</dbReference>
<dbReference type="Proteomes" id="UP000321938">
    <property type="component" value="Unassembled WGS sequence"/>
</dbReference>
<feature type="transmembrane region" description="Helical" evidence="1">
    <location>
        <begin position="281"/>
        <end position="301"/>
    </location>
</feature>
<organism evidence="2 3">
    <name type="scientific">Psychroserpens burtonensis</name>
    <dbReference type="NCBI Taxonomy" id="49278"/>
    <lineage>
        <taxon>Bacteria</taxon>
        <taxon>Pseudomonadati</taxon>
        <taxon>Bacteroidota</taxon>
        <taxon>Flavobacteriia</taxon>
        <taxon>Flavobacteriales</taxon>
        <taxon>Flavobacteriaceae</taxon>
        <taxon>Psychroserpens</taxon>
    </lineage>
</organism>
<dbReference type="RefSeq" id="WP_028871269.1">
    <property type="nucleotide sequence ID" value="NZ_VOSB01000013.1"/>
</dbReference>
<feature type="transmembrane region" description="Helical" evidence="1">
    <location>
        <begin position="307"/>
        <end position="327"/>
    </location>
</feature>